<feature type="domain" description="Periplasmic copper-binding protein NosD beta helix" evidence="1">
    <location>
        <begin position="430"/>
        <end position="584"/>
    </location>
</feature>
<dbReference type="InterPro" id="IPR007742">
    <property type="entry name" value="NosD_dom"/>
</dbReference>
<sequence length="662" mass="71416">MALNPPLGNTSPEVLLDNAKRLDELVNGPAATVPDRADVPLDSWRQIMAANQEKQDQLDDIITSLDTASFTFPDEPAGIDATTEGQYFRVPQGEGNAVGFNYYKNSAGVAVFVASVASAEITKLLGKDDSQKLAAFTDDDGASALALDERGGIFTADSPEDIRKTIGKTGYDRAPAILKITSADKAVHGFMDEFGGVQLPDLQGSVQENIKRLNKRLSEHLKHRRVLDARECGLDPFSSEDMWYPLQRATNWLGANGGGTIYIPEGAYRISRPITPVAGVGYIGAGKKKARLLPFKATAPFLYRGNETYIDNLLFTGFTIDGENQTLNPASGYLPEIKAIFIQYWSNSIIDDMEIVNIGATGLGVDMHYNCLITRNIVENCGRLAEQGALGASGIGVGTGFLNSEPLYVSQNLCKDNKNYGIFYEPQRGVGAAQDIITTGNVCLGNYAGIADCGVEGLIVSTNQMRGNKHGFLMYPGTNNGGKPGRRGRLQGNIIRGNTENGVTSVCSKTDPLLGEYAFSGNHIYENGKDGINMNYSYPTVKNLNNVIGDNEIYRNGRHGISLEGGDVVNMDIMDNRIYDNGQTTAGHAVNIQVPMSRSSVSNNKLRDTQSTPTQQYPVFATGALTDVDISFNHCVGNAQNTLSLTGAKTRVTTFINPGIDL</sequence>
<dbReference type="Pfam" id="PF05048">
    <property type="entry name" value="NosD"/>
    <property type="match status" value="1"/>
</dbReference>
<feature type="domain" description="Right handed beta helix" evidence="2">
    <location>
        <begin position="338"/>
        <end position="424"/>
    </location>
</feature>
<evidence type="ECO:0000259" key="1">
    <source>
        <dbReference type="Pfam" id="PF05048"/>
    </source>
</evidence>
<dbReference type="RefSeq" id="WP_132509924.1">
    <property type="nucleotide sequence ID" value="NZ_SLYQ01000001.1"/>
</dbReference>
<dbReference type="SUPFAM" id="SSF51126">
    <property type="entry name" value="Pectin lyase-like"/>
    <property type="match status" value="2"/>
</dbReference>
<reference evidence="3 4" key="1">
    <citation type="submission" date="2019-03" db="EMBL/GenBank/DDBJ databases">
        <title>Genomic analyses of the natural microbiome of Caenorhabditis elegans.</title>
        <authorList>
            <person name="Samuel B."/>
        </authorList>
    </citation>
    <scope>NUCLEOTIDE SEQUENCE [LARGE SCALE GENOMIC DNA]</scope>
    <source>
        <strain evidence="3 4">JUb54</strain>
    </source>
</reference>
<dbReference type="InterPro" id="IPR012334">
    <property type="entry name" value="Pectin_lyas_fold"/>
</dbReference>
<comment type="caution">
    <text evidence="3">The sequence shown here is derived from an EMBL/GenBank/DDBJ whole genome shotgun (WGS) entry which is preliminary data.</text>
</comment>
<name>A0ABD7QP77_RAOOR</name>
<accession>A0ABD7QP77</accession>
<dbReference type="AlphaFoldDB" id="A0ABD7QP77"/>
<proteinExistence type="predicted"/>
<evidence type="ECO:0000313" key="4">
    <source>
        <dbReference type="Proteomes" id="UP000295263"/>
    </source>
</evidence>
<dbReference type="EMBL" id="SLYQ01000001">
    <property type="protein sequence ID" value="TCQ76284.1"/>
    <property type="molecule type" value="Genomic_DNA"/>
</dbReference>
<dbReference type="Gene3D" id="2.160.20.10">
    <property type="entry name" value="Single-stranded right-handed beta-helix, Pectin lyase-like"/>
    <property type="match status" value="2"/>
</dbReference>
<dbReference type="InterPro" id="IPR006626">
    <property type="entry name" value="PbH1"/>
</dbReference>
<dbReference type="Proteomes" id="UP000295263">
    <property type="component" value="Unassembled WGS sequence"/>
</dbReference>
<gene>
    <name evidence="3" type="ORF">EC841_10193</name>
</gene>
<evidence type="ECO:0000313" key="3">
    <source>
        <dbReference type="EMBL" id="TCQ76284.1"/>
    </source>
</evidence>
<dbReference type="InterPro" id="IPR011050">
    <property type="entry name" value="Pectin_lyase_fold/virulence"/>
</dbReference>
<organism evidence="3 4">
    <name type="scientific">Raoultella ornithinolytica</name>
    <name type="common">Klebsiella ornithinolytica</name>
    <dbReference type="NCBI Taxonomy" id="54291"/>
    <lineage>
        <taxon>Bacteria</taxon>
        <taxon>Pseudomonadati</taxon>
        <taxon>Pseudomonadota</taxon>
        <taxon>Gammaproteobacteria</taxon>
        <taxon>Enterobacterales</taxon>
        <taxon>Enterobacteriaceae</taxon>
        <taxon>Klebsiella/Raoultella group</taxon>
        <taxon>Raoultella</taxon>
    </lineage>
</organism>
<protein>
    <submittedName>
        <fullName evidence="3">Parallel beta helix pectate lyase-like protein</fullName>
    </submittedName>
</protein>
<evidence type="ECO:0000259" key="2">
    <source>
        <dbReference type="Pfam" id="PF13229"/>
    </source>
</evidence>
<dbReference type="InterPro" id="IPR039448">
    <property type="entry name" value="Beta_helix"/>
</dbReference>
<dbReference type="SMART" id="SM00710">
    <property type="entry name" value="PbH1"/>
    <property type="match status" value="7"/>
</dbReference>
<dbReference type="Pfam" id="PF13229">
    <property type="entry name" value="Beta_helix"/>
    <property type="match status" value="1"/>
</dbReference>